<evidence type="ECO:0000256" key="1">
    <source>
        <dbReference type="SAM" id="MobiDB-lite"/>
    </source>
</evidence>
<evidence type="ECO:0000313" key="2">
    <source>
        <dbReference type="EMBL" id="MBZ3884751.1"/>
    </source>
</evidence>
<reference evidence="2" key="1">
    <citation type="submission" date="2020-03" db="EMBL/GenBank/DDBJ databases">
        <title>Studies in the Genomics of Life Span.</title>
        <authorList>
            <person name="Glass D."/>
        </authorList>
    </citation>
    <scope>NUCLEOTIDE SEQUENCE</scope>
    <source>
        <strain evidence="2">SUZIE</strain>
        <tissue evidence="2">Muscle</tissue>
    </source>
</reference>
<feature type="region of interest" description="Disordered" evidence="1">
    <location>
        <begin position="27"/>
        <end position="51"/>
    </location>
</feature>
<sequence>MMNKNQSTLEAAAPGNKTMTILCFPHKPSQEETHPQSCPSQDPVVRKKNRSVSFSTIRPWHRDFPELYSSQPHDASFPDTLKDYQSGTESVRPSVESRSLRANFLQLARTVVHHLNEAHSKDDYLPPCTGPSTLLAMRGARLNAQHVHNPRRPESGHFYSLSCPCEALPSHKVLVRRSEIQPPSVDCSLKPGLKGKYTLSLSLSHPWTTSRSVGFAYVSDGSWTWG</sequence>
<dbReference type="AlphaFoldDB" id="A0AA41N6N0"/>
<evidence type="ECO:0000313" key="3">
    <source>
        <dbReference type="Proteomes" id="UP001166674"/>
    </source>
</evidence>
<dbReference type="EMBL" id="JAATJV010395046">
    <property type="protein sequence ID" value="MBZ3884751.1"/>
    <property type="molecule type" value="Genomic_DNA"/>
</dbReference>
<comment type="caution">
    <text evidence="2">The sequence shown here is derived from an EMBL/GenBank/DDBJ whole genome shotgun (WGS) entry which is preliminary data.</text>
</comment>
<organism evidence="2 3">
    <name type="scientific">Sciurus carolinensis</name>
    <name type="common">Eastern gray squirrel</name>
    <dbReference type="NCBI Taxonomy" id="30640"/>
    <lineage>
        <taxon>Eukaryota</taxon>
        <taxon>Metazoa</taxon>
        <taxon>Chordata</taxon>
        <taxon>Craniata</taxon>
        <taxon>Vertebrata</taxon>
        <taxon>Euteleostomi</taxon>
        <taxon>Mammalia</taxon>
        <taxon>Eutheria</taxon>
        <taxon>Euarchontoglires</taxon>
        <taxon>Glires</taxon>
        <taxon>Rodentia</taxon>
        <taxon>Sciuromorpha</taxon>
        <taxon>Sciuridae</taxon>
        <taxon>Sciurinae</taxon>
        <taxon>Sciurini</taxon>
        <taxon>Sciurus</taxon>
    </lineage>
</organism>
<keyword evidence="3" id="KW-1185">Reference proteome</keyword>
<protein>
    <submittedName>
        <fullName evidence="2">GRB2-associated-binding protein 2</fullName>
    </submittedName>
</protein>
<gene>
    <name evidence="2" type="ORF">SUZIE_179510</name>
</gene>
<proteinExistence type="predicted"/>
<dbReference type="Proteomes" id="UP001166674">
    <property type="component" value="Unassembled WGS sequence"/>
</dbReference>
<name>A0AA41N6N0_SCICA</name>
<accession>A0AA41N6N0</accession>